<evidence type="ECO:0000313" key="1">
    <source>
        <dbReference type="EMBL" id="QAA22539.1"/>
    </source>
</evidence>
<gene>
    <name evidence="1" type="ORF">C0674_07810</name>
</gene>
<dbReference type="EMBL" id="CP025688">
    <property type="protein sequence ID" value="QAA22539.1"/>
    <property type="molecule type" value="Genomic_DNA"/>
</dbReference>
<keyword evidence="2" id="KW-1185">Reference proteome</keyword>
<organism evidence="1 2">
    <name type="scientific">Sporolactobacillus terrae</name>
    <dbReference type="NCBI Taxonomy" id="269673"/>
    <lineage>
        <taxon>Bacteria</taxon>
        <taxon>Bacillati</taxon>
        <taxon>Bacillota</taxon>
        <taxon>Bacilli</taxon>
        <taxon>Bacillales</taxon>
        <taxon>Sporolactobacillaceae</taxon>
        <taxon>Sporolactobacillus</taxon>
    </lineage>
</organism>
<dbReference type="Proteomes" id="UP000285882">
    <property type="component" value="Chromosome"/>
</dbReference>
<sequence length="85" mass="9726">MESIERGIRATCLDQCYGKGRFQTDTGVCKDKIVPVVLVVVRNRTKNLFEQEKAQAGKPILTIELEKLNGWMKEICFKSNELRPI</sequence>
<name>A0ABX5Q7C0_9BACL</name>
<reference evidence="1 2" key="1">
    <citation type="submission" date="2018-01" db="EMBL/GenBank/DDBJ databases">
        <title>Complete genome sequencing of Sporolactobacillus terrae DLG3.</title>
        <authorList>
            <person name="Nam Y.-D."/>
            <person name="Kang J."/>
            <person name="Chung W.-H."/>
        </authorList>
    </citation>
    <scope>NUCLEOTIDE SEQUENCE [LARGE SCALE GENOMIC DNA]</scope>
    <source>
        <strain evidence="1 2">DLG3</strain>
    </source>
</reference>
<accession>A0ABX5Q7C0</accession>
<protein>
    <submittedName>
        <fullName evidence="1">Uncharacterized protein</fullName>
    </submittedName>
</protein>
<proteinExistence type="predicted"/>
<evidence type="ECO:0000313" key="2">
    <source>
        <dbReference type="Proteomes" id="UP000285882"/>
    </source>
</evidence>